<reference evidence="2" key="2">
    <citation type="submission" date="2022-01" db="EMBL/GenBank/DDBJ databases">
        <authorList>
            <person name="Yamashiro T."/>
            <person name="Shiraishi A."/>
            <person name="Satake H."/>
            <person name="Nakayama K."/>
        </authorList>
    </citation>
    <scope>NUCLEOTIDE SEQUENCE</scope>
</reference>
<organism evidence="2 3">
    <name type="scientific">Tanacetum coccineum</name>
    <dbReference type="NCBI Taxonomy" id="301880"/>
    <lineage>
        <taxon>Eukaryota</taxon>
        <taxon>Viridiplantae</taxon>
        <taxon>Streptophyta</taxon>
        <taxon>Embryophyta</taxon>
        <taxon>Tracheophyta</taxon>
        <taxon>Spermatophyta</taxon>
        <taxon>Magnoliopsida</taxon>
        <taxon>eudicotyledons</taxon>
        <taxon>Gunneridae</taxon>
        <taxon>Pentapetalae</taxon>
        <taxon>asterids</taxon>
        <taxon>campanulids</taxon>
        <taxon>Asterales</taxon>
        <taxon>Asteraceae</taxon>
        <taxon>Asteroideae</taxon>
        <taxon>Anthemideae</taxon>
        <taxon>Anthemidinae</taxon>
        <taxon>Tanacetum</taxon>
    </lineage>
</organism>
<accession>A0ABQ5AFF1</accession>
<dbReference type="GO" id="GO:0003964">
    <property type="term" value="F:RNA-directed DNA polymerase activity"/>
    <property type="evidence" value="ECO:0007669"/>
    <property type="project" value="UniProtKB-KW"/>
</dbReference>
<dbReference type="EMBL" id="BQNB010012157">
    <property type="protein sequence ID" value="GJS99937.1"/>
    <property type="molecule type" value="Genomic_DNA"/>
</dbReference>
<evidence type="ECO:0000313" key="3">
    <source>
        <dbReference type="Proteomes" id="UP001151760"/>
    </source>
</evidence>
<feature type="region of interest" description="Disordered" evidence="1">
    <location>
        <begin position="76"/>
        <end position="113"/>
    </location>
</feature>
<feature type="compositionally biased region" description="Basic and acidic residues" evidence="1">
    <location>
        <begin position="83"/>
        <end position="95"/>
    </location>
</feature>
<reference evidence="2" key="1">
    <citation type="journal article" date="2022" name="Int. J. Mol. Sci.">
        <title>Draft Genome of Tanacetum Coccineum: Genomic Comparison of Closely Related Tanacetum-Family Plants.</title>
        <authorList>
            <person name="Yamashiro T."/>
            <person name="Shiraishi A."/>
            <person name="Nakayama K."/>
            <person name="Satake H."/>
        </authorList>
    </citation>
    <scope>NUCLEOTIDE SEQUENCE</scope>
</reference>
<comment type="caution">
    <text evidence="2">The sequence shown here is derived from an EMBL/GenBank/DDBJ whole genome shotgun (WGS) entry which is preliminary data.</text>
</comment>
<dbReference type="SUPFAM" id="SSF56672">
    <property type="entry name" value="DNA/RNA polymerases"/>
    <property type="match status" value="1"/>
</dbReference>
<name>A0ABQ5AFF1_9ASTR</name>
<dbReference type="PANTHER" id="PTHR15503:SF45">
    <property type="entry name" value="RNA-DIRECTED DNA POLYMERASE HOMOLOG"/>
    <property type="match status" value="1"/>
</dbReference>
<dbReference type="CDD" id="cd00303">
    <property type="entry name" value="retropepsin_like"/>
    <property type="match status" value="1"/>
</dbReference>
<proteinExistence type="predicted"/>
<keyword evidence="2" id="KW-0548">Nucleotidyltransferase</keyword>
<keyword evidence="2" id="KW-0695">RNA-directed DNA polymerase</keyword>
<dbReference type="InterPro" id="IPR032567">
    <property type="entry name" value="RTL1-rel"/>
</dbReference>
<dbReference type="Gene3D" id="2.40.70.10">
    <property type="entry name" value="Acid Proteases"/>
    <property type="match status" value="1"/>
</dbReference>
<dbReference type="PANTHER" id="PTHR15503">
    <property type="entry name" value="LDOC1 RELATED"/>
    <property type="match status" value="1"/>
</dbReference>
<gene>
    <name evidence="2" type="ORF">Tco_0821107</name>
</gene>
<dbReference type="Proteomes" id="UP001151760">
    <property type="component" value="Unassembled WGS sequence"/>
</dbReference>
<evidence type="ECO:0000256" key="1">
    <source>
        <dbReference type="SAM" id="MobiDB-lite"/>
    </source>
</evidence>
<keyword evidence="2" id="KW-0808">Transferase</keyword>
<protein>
    <submittedName>
        <fullName evidence="2">Reverse transcriptase domain-containing protein</fullName>
    </submittedName>
</protein>
<keyword evidence="3" id="KW-1185">Reference proteome</keyword>
<dbReference type="Pfam" id="PF08284">
    <property type="entry name" value="RVP_2"/>
    <property type="match status" value="1"/>
</dbReference>
<dbReference type="InterPro" id="IPR043502">
    <property type="entry name" value="DNA/RNA_pol_sf"/>
</dbReference>
<evidence type="ECO:0000313" key="2">
    <source>
        <dbReference type="EMBL" id="GJS99937.1"/>
    </source>
</evidence>
<sequence length="292" mass="32641">MTPHHHAMVGAGHAAYTDQFHELARLVLYLVTLENKRIERCIYGITSQICEMVAAMEPMTTHSSIQKSGVLTDEAISNGSLRKNNETRGNGRELRQGGNHPNQAMAIEGGQGHEINGNPARRRAFVMGADFVSTTFIPLLDIEPSNLGFSYEIEIASEQLVEINKVIRGCKLEIEGHTFNINLIPFGHGSFDIIIGMDWLSRNKAEIVFHEKVVRIPLPHCEMLRVLGERSEEKVRHLMSTKAKEQKLKDIVVVRNFSKVQFLGHVINGDGIHVDPGKIKAVKNWEAPRTPS</sequence>
<dbReference type="InterPro" id="IPR021109">
    <property type="entry name" value="Peptidase_aspartic_dom_sf"/>
</dbReference>